<keyword evidence="1" id="KW-1133">Transmembrane helix</keyword>
<dbReference type="AlphaFoldDB" id="A0A412PF18"/>
<dbReference type="PIRSF" id="PIRSF038959">
    <property type="entry name" value="SdpI"/>
    <property type="match status" value="1"/>
</dbReference>
<dbReference type="InterPro" id="IPR026272">
    <property type="entry name" value="SdpI"/>
</dbReference>
<feature type="transmembrane region" description="Helical" evidence="1">
    <location>
        <begin position="7"/>
        <end position="26"/>
    </location>
</feature>
<gene>
    <name evidence="3" type="ORF">DWX20_05210</name>
</gene>
<feature type="transmembrane region" description="Helical" evidence="1">
    <location>
        <begin position="167"/>
        <end position="186"/>
    </location>
</feature>
<proteinExistence type="predicted"/>
<dbReference type="EMBL" id="QRWX01000002">
    <property type="protein sequence ID" value="RGT56207.1"/>
    <property type="molecule type" value="Genomic_DNA"/>
</dbReference>
<organism evidence="3 4">
    <name type="scientific">Solobacterium moorei</name>
    <dbReference type="NCBI Taxonomy" id="102148"/>
    <lineage>
        <taxon>Bacteria</taxon>
        <taxon>Bacillati</taxon>
        <taxon>Bacillota</taxon>
        <taxon>Erysipelotrichia</taxon>
        <taxon>Erysipelotrichales</taxon>
        <taxon>Erysipelotrichaceae</taxon>
        <taxon>Solobacterium</taxon>
    </lineage>
</organism>
<dbReference type="PANTHER" id="PTHR37810:SF5">
    <property type="entry name" value="IMMUNITY PROTEIN SDPI"/>
    <property type="match status" value="1"/>
</dbReference>
<dbReference type="InterPro" id="IPR025962">
    <property type="entry name" value="SdpI/YhfL"/>
</dbReference>
<dbReference type="Pfam" id="PF13630">
    <property type="entry name" value="SdpI"/>
    <property type="match status" value="1"/>
</dbReference>
<comment type="caution">
    <text evidence="3">The sequence shown here is derived from an EMBL/GenBank/DDBJ whole genome shotgun (WGS) entry which is preliminary data.</text>
</comment>
<feature type="transmembrane region" description="Helical" evidence="1">
    <location>
        <begin position="46"/>
        <end position="64"/>
    </location>
</feature>
<dbReference type="GO" id="GO:0009636">
    <property type="term" value="P:response to toxic substance"/>
    <property type="evidence" value="ECO:0007669"/>
    <property type="project" value="TreeGrafter"/>
</dbReference>
<name>A0A412PF18_9FIRM</name>
<reference evidence="3 4" key="1">
    <citation type="submission" date="2018-08" db="EMBL/GenBank/DDBJ databases">
        <title>A genome reference for cultivated species of the human gut microbiota.</title>
        <authorList>
            <person name="Zou Y."/>
            <person name="Xue W."/>
            <person name="Luo G."/>
        </authorList>
    </citation>
    <scope>NUCLEOTIDE SEQUENCE [LARGE SCALE GENOMIC DNA]</scope>
    <source>
        <strain evidence="3 4">AF18-46</strain>
    </source>
</reference>
<feature type="transmembrane region" description="Helical" evidence="1">
    <location>
        <begin position="192"/>
        <end position="211"/>
    </location>
</feature>
<feature type="transmembrane region" description="Helical" evidence="1">
    <location>
        <begin position="114"/>
        <end position="134"/>
    </location>
</feature>
<keyword evidence="1" id="KW-0812">Transmembrane</keyword>
<feature type="domain" description="DUF1648" evidence="2">
    <location>
        <begin position="9"/>
        <end position="56"/>
    </location>
</feature>
<keyword evidence="1" id="KW-0472">Membrane</keyword>
<dbReference type="InterPro" id="IPR012867">
    <property type="entry name" value="DUF1648"/>
</dbReference>
<dbReference type="RefSeq" id="WP_118764744.1">
    <property type="nucleotide sequence ID" value="NZ_CABJCF010000002.1"/>
</dbReference>
<feature type="transmembrane region" description="Helical" evidence="1">
    <location>
        <begin position="84"/>
        <end position="102"/>
    </location>
</feature>
<dbReference type="Proteomes" id="UP000284731">
    <property type="component" value="Unassembled WGS sequence"/>
</dbReference>
<protein>
    <submittedName>
        <fullName evidence="3">DUF1648 domain-containing protein</fullName>
    </submittedName>
</protein>
<dbReference type="Pfam" id="PF07853">
    <property type="entry name" value="DUF1648"/>
    <property type="match status" value="1"/>
</dbReference>
<evidence type="ECO:0000256" key="1">
    <source>
        <dbReference type="SAM" id="Phobius"/>
    </source>
</evidence>
<evidence type="ECO:0000313" key="3">
    <source>
        <dbReference type="EMBL" id="RGT56207.1"/>
    </source>
</evidence>
<accession>A0A412PF18</accession>
<evidence type="ECO:0000313" key="4">
    <source>
        <dbReference type="Proteomes" id="UP000284731"/>
    </source>
</evidence>
<evidence type="ECO:0000259" key="2">
    <source>
        <dbReference type="Pfam" id="PF07853"/>
    </source>
</evidence>
<sequence>MKNKKLYYILMFLPLVASLIALQFLPDVIPAHYNIDNVVDRWGSKYEILILPVVTIAFGFFSLAMGRIAQKQEPQGNNNEKSSLLVGNCVLLIFNLLCGFMIYSSLHKVEKLEFASFTFVQISFIIIGIFLIVISNLMPKVKRNSVLGFRTKQTMKNDEIWKKCQRFSGFTGVMTGFVIVVISFLFNNITLIISALIITFLKIGIDIAYSYKVDC</sequence>
<dbReference type="PANTHER" id="PTHR37810">
    <property type="entry name" value="IMMUNITY PROTEIN SDPI"/>
    <property type="match status" value="1"/>
</dbReference>